<comment type="caution">
    <text evidence="9">The sequence shown here is derived from an EMBL/GenBank/DDBJ whole genome shotgun (WGS) entry which is preliminary data.</text>
</comment>
<name>A0ABP0DBM4_9PEZI</name>
<dbReference type="PANTHER" id="PTHR13321">
    <property type="entry name" value="MEDIATOR OF RNA POLYMERASE II TRANSCRIPTION, SUBUNIT 18"/>
    <property type="match status" value="1"/>
</dbReference>
<comment type="function">
    <text evidence="8">Component of the Mediator complex, a coactivator involved in the regulated transcription of nearly all RNA polymerase II-dependent genes. Mediator functions as a bridge to convey information from gene-specific regulatory proteins to the basal RNA polymerase II transcription machinery. Mediator is recruited to promoters by direct interactions with regulatory proteins and serves as a scaffold for the assembly of a functional preinitiation complex with RNA polymerase II and the general transcription factors.</text>
</comment>
<reference evidence="9 10" key="1">
    <citation type="submission" date="2024-01" db="EMBL/GenBank/DDBJ databases">
        <authorList>
            <person name="Allen C."/>
            <person name="Tagirdzhanova G."/>
        </authorList>
    </citation>
    <scope>NUCLEOTIDE SEQUENCE [LARGE SCALE GENOMIC DNA]</scope>
    <source>
        <strain evidence="9 10">CBS 573.63</strain>
    </source>
</reference>
<evidence type="ECO:0000256" key="2">
    <source>
        <dbReference type="ARBA" id="ARBA00009814"/>
    </source>
</evidence>
<dbReference type="Gene3D" id="2.40.320.10">
    <property type="entry name" value="Hypothetical Protein Pfu-838710-001"/>
    <property type="match status" value="1"/>
</dbReference>
<evidence type="ECO:0000256" key="1">
    <source>
        <dbReference type="ARBA" id="ARBA00004123"/>
    </source>
</evidence>
<dbReference type="Pfam" id="PF09637">
    <property type="entry name" value="Med18"/>
    <property type="match status" value="1"/>
</dbReference>
<keyword evidence="5 8" id="KW-0804">Transcription</keyword>
<evidence type="ECO:0000256" key="7">
    <source>
        <dbReference type="ARBA" id="ARBA00032012"/>
    </source>
</evidence>
<dbReference type="InterPro" id="IPR019095">
    <property type="entry name" value="Mediator_Med18"/>
</dbReference>
<keyword evidence="10" id="KW-1185">Reference proteome</keyword>
<dbReference type="PANTHER" id="PTHR13321:SF2">
    <property type="entry name" value="MEDIATOR OF RNA POLYMERASE II TRANSCRIPTION SUBUNIT 18"/>
    <property type="match status" value="1"/>
</dbReference>
<evidence type="ECO:0000313" key="9">
    <source>
        <dbReference type="EMBL" id="CAK7265093.1"/>
    </source>
</evidence>
<organism evidence="9 10">
    <name type="scientific">Sporothrix epigloea</name>
    <dbReference type="NCBI Taxonomy" id="1892477"/>
    <lineage>
        <taxon>Eukaryota</taxon>
        <taxon>Fungi</taxon>
        <taxon>Dikarya</taxon>
        <taxon>Ascomycota</taxon>
        <taxon>Pezizomycotina</taxon>
        <taxon>Sordariomycetes</taxon>
        <taxon>Sordariomycetidae</taxon>
        <taxon>Ophiostomatales</taxon>
        <taxon>Ophiostomataceae</taxon>
        <taxon>Sporothrix</taxon>
    </lineage>
</organism>
<accession>A0ABP0DBM4</accession>
<dbReference type="Proteomes" id="UP001642501">
    <property type="component" value="Unassembled WGS sequence"/>
</dbReference>
<comment type="similarity">
    <text evidence="2 8">Belongs to the Mediator complex subunit 18 family.</text>
</comment>
<evidence type="ECO:0000313" key="10">
    <source>
        <dbReference type="Proteomes" id="UP001642501"/>
    </source>
</evidence>
<evidence type="ECO:0000256" key="6">
    <source>
        <dbReference type="ARBA" id="ARBA00023242"/>
    </source>
</evidence>
<evidence type="ECO:0000256" key="4">
    <source>
        <dbReference type="ARBA" id="ARBA00023015"/>
    </source>
</evidence>
<evidence type="ECO:0000256" key="3">
    <source>
        <dbReference type="ARBA" id="ARBA00019612"/>
    </source>
</evidence>
<sequence>MHELFIAAVVPDSDKERAKALLQGLTGMTARGSLHRLLYFAGPPQPHGLTVRRSIPQPSQPSQGRLWAELHQQMLRQSFVLQARYPVNMAELGATPADSPGSAAIVAGSAPGTLRWTDLPEPTGGNSTTGIVRLATQRKKLELTDTRNLPAVLMDNGYRFKSELIEESFVFYNNGNEYALVRYHRLPSAVSAAPGTPPTPLASLPSRDDLMASATFDPSRQWLFFVRRHVHGDTSPEKIKEALDELEAVRIQLTGIIAFKPVDRRAYDTRIERPINNMPAPMPQKLKT</sequence>
<protein>
    <recommendedName>
        <fullName evidence="3 8">Mediator of RNA polymerase II transcription subunit 18</fullName>
    </recommendedName>
    <alternativeName>
        <fullName evidence="7 8">Mediator complex subunit 18</fullName>
    </alternativeName>
</protein>
<keyword evidence="8" id="KW-0010">Activator</keyword>
<gene>
    <name evidence="8" type="primary">MED18</name>
    <name evidence="9" type="ORF">SEPCBS57363_001412</name>
</gene>
<keyword evidence="4 8" id="KW-0805">Transcription regulation</keyword>
<proteinExistence type="inferred from homology"/>
<dbReference type="EMBL" id="CAWUOM010000014">
    <property type="protein sequence ID" value="CAK7265093.1"/>
    <property type="molecule type" value="Genomic_DNA"/>
</dbReference>
<keyword evidence="6 8" id="KW-0539">Nucleus</keyword>
<comment type="subcellular location">
    <subcellularLocation>
        <location evidence="1 8">Nucleus</location>
    </subcellularLocation>
</comment>
<evidence type="ECO:0000256" key="5">
    <source>
        <dbReference type="ARBA" id="ARBA00023163"/>
    </source>
</evidence>
<comment type="subunit">
    <text evidence="8">Component of the Mediator complex.</text>
</comment>
<evidence type="ECO:0000256" key="8">
    <source>
        <dbReference type="RuleBase" id="RU364150"/>
    </source>
</evidence>